<dbReference type="Pfam" id="PF02770">
    <property type="entry name" value="Acyl-CoA_dh_M"/>
    <property type="match status" value="1"/>
</dbReference>
<evidence type="ECO:0000259" key="9">
    <source>
        <dbReference type="Pfam" id="PF02770"/>
    </source>
</evidence>
<dbReference type="InterPro" id="IPR037069">
    <property type="entry name" value="AcylCoA_DH/ox_N_sf"/>
</dbReference>
<gene>
    <name evidence="11" type="ORF">BLS_002237</name>
</gene>
<keyword evidence="6 7" id="KW-0560">Oxidoreductase</keyword>
<dbReference type="PANTHER" id="PTHR48083">
    <property type="entry name" value="MEDIUM-CHAIN SPECIFIC ACYL-COA DEHYDROGENASE, MITOCHONDRIAL-RELATED"/>
    <property type="match status" value="1"/>
</dbReference>
<dbReference type="SUPFAM" id="SSF47203">
    <property type="entry name" value="Acyl-CoA dehydrogenase C-terminal domain-like"/>
    <property type="match status" value="1"/>
</dbReference>
<dbReference type="SUPFAM" id="SSF56645">
    <property type="entry name" value="Acyl-CoA dehydrogenase NM domain-like"/>
    <property type="match status" value="1"/>
</dbReference>
<reference evidence="11 12" key="1">
    <citation type="submission" date="2019-11" db="EMBL/GenBank/DDBJ databases">
        <title>Venturia inaequalis Genome Resource.</title>
        <authorList>
            <person name="Lichtner F.J."/>
        </authorList>
    </citation>
    <scope>NUCLEOTIDE SEQUENCE [LARGE SCALE GENOMIC DNA]</scope>
    <source>
        <strain evidence="11">Bline_iso_100314</strain>
    </source>
</reference>
<dbReference type="InterPro" id="IPR050741">
    <property type="entry name" value="Acyl-CoA_dehydrogenase"/>
</dbReference>
<evidence type="ECO:0008006" key="13">
    <source>
        <dbReference type="Google" id="ProtNLM"/>
    </source>
</evidence>
<feature type="domain" description="Acyl-CoA dehydrogenase/oxidase C-terminal" evidence="8">
    <location>
        <begin position="258"/>
        <end position="409"/>
    </location>
</feature>
<dbReference type="InterPro" id="IPR046373">
    <property type="entry name" value="Acyl-CoA_Oxase/DH_mid-dom_sf"/>
</dbReference>
<evidence type="ECO:0000256" key="7">
    <source>
        <dbReference type="RuleBase" id="RU362125"/>
    </source>
</evidence>
<evidence type="ECO:0000256" key="5">
    <source>
        <dbReference type="ARBA" id="ARBA00022827"/>
    </source>
</evidence>
<dbReference type="FunFam" id="2.40.110.10:FF:000002">
    <property type="entry name" value="Acyl-CoA dehydrogenase fadE12"/>
    <property type="match status" value="1"/>
</dbReference>
<comment type="similarity">
    <text evidence="2 7">Belongs to the acyl-CoA dehydrogenase family.</text>
</comment>
<name>A0A8H3U148_VENIN</name>
<dbReference type="Gene3D" id="2.40.110.10">
    <property type="entry name" value="Butyryl-CoA Dehydrogenase, subunit A, domain 2"/>
    <property type="match status" value="1"/>
</dbReference>
<dbReference type="Gene3D" id="1.10.540.10">
    <property type="entry name" value="Acyl-CoA dehydrogenase/oxidase, N-terminal domain"/>
    <property type="match status" value="1"/>
</dbReference>
<dbReference type="InterPro" id="IPR036250">
    <property type="entry name" value="AcylCo_DH-like_C"/>
</dbReference>
<dbReference type="GO" id="GO:0003995">
    <property type="term" value="F:acyl-CoA dehydrogenase activity"/>
    <property type="evidence" value="ECO:0007669"/>
    <property type="project" value="TreeGrafter"/>
</dbReference>
<dbReference type="Pfam" id="PF00441">
    <property type="entry name" value="Acyl-CoA_dh_1"/>
    <property type="match status" value="1"/>
</dbReference>
<sequence length="442" mass="48798">MPMEIPPLVASRVSAKARDILERVEKFVEEECMPCDVVAHAQHAAFEKRFGQYPPVIDDLKEKAKKLGLWNIFLSKTHYTEGAGLTNLEYGLVAMILGKSSLASEAVNCSAPDTGNMEVIAKYGSAQQKKEWLQPLLDGKIRSAFLMTERAVASSDAKNISMSCVREGDELVLNGSKWWSSGAGDPRCKVYITVTKTDPNNPDPYKQQSMILVPADTPGITIERMLTVYGYDDAPHGHAEIIFKNVRLPLSAMILGPGRGFEILQGRLGPGRIHHAMRCVGAAERALELMIARVNDPARKTFGKQLNQHGVIMEWIARSRMEIDAARLVVLNAAIKIDDTDAKGAQREIAAAKVMVPQVALQVIDRAVQAHGAAGVSQDTPLASMWAHLRTIRIADGPDEVHLQQMGRNENKRNQALLGRFEEQKRRNAQKMEEYGFKGANL</sequence>
<evidence type="ECO:0000256" key="4">
    <source>
        <dbReference type="ARBA" id="ARBA00022630"/>
    </source>
</evidence>
<dbReference type="GO" id="GO:0033539">
    <property type="term" value="P:fatty acid beta-oxidation using acyl-CoA dehydrogenase"/>
    <property type="evidence" value="ECO:0007669"/>
    <property type="project" value="TreeGrafter"/>
</dbReference>
<dbReference type="Gene3D" id="1.20.140.10">
    <property type="entry name" value="Butyryl-CoA Dehydrogenase, subunit A, domain 3"/>
    <property type="match status" value="1"/>
</dbReference>
<dbReference type="Pfam" id="PF02771">
    <property type="entry name" value="Acyl-CoA_dh_N"/>
    <property type="match status" value="1"/>
</dbReference>
<accession>A0A8H3U148</accession>
<dbReference type="InterPro" id="IPR006091">
    <property type="entry name" value="Acyl-CoA_Oxase/DH_mid-dom"/>
</dbReference>
<dbReference type="GO" id="GO:0005737">
    <property type="term" value="C:cytoplasm"/>
    <property type="evidence" value="ECO:0007669"/>
    <property type="project" value="TreeGrafter"/>
</dbReference>
<evidence type="ECO:0000256" key="2">
    <source>
        <dbReference type="ARBA" id="ARBA00009347"/>
    </source>
</evidence>
<organism evidence="11 12">
    <name type="scientific">Venturia inaequalis</name>
    <name type="common">Apple scab fungus</name>
    <dbReference type="NCBI Taxonomy" id="5025"/>
    <lineage>
        <taxon>Eukaryota</taxon>
        <taxon>Fungi</taxon>
        <taxon>Dikarya</taxon>
        <taxon>Ascomycota</taxon>
        <taxon>Pezizomycotina</taxon>
        <taxon>Dothideomycetes</taxon>
        <taxon>Pleosporomycetidae</taxon>
        <taxon>Venturiales</taxon>
        <taxon>Venturiaceae</taxon>
        <taxon>Venturia</taxon>
    </lineage>
</organism>
<dbReference type="AlphaFoldDB" id="A0A8H3U148"/>
<keyword evidence="4 7" id="KW-0285">Flavoprotein</keyword>
<protein>
    <recommendedName>
        <fullName evidence="13">Acyl-CoA dehydrogenase NM domain-like protein</fullName>
    </recommendedName>
</protein>
<comment type="subunit">
    <text evidence="3">Homodimer.</text>
</comment>
<dbReference type="GO" id="GO:0050660">
    <property type="term" value="F:flavin adenine dinucleotide binding"/>
    <property type="evidence" value="ECO:0007669"/>
    <property type="project" value="InterPro"/>
</dbReference>
<evidence type="ECO:0000259" key="10">
    <source>
        <dbReference type="Pfam" id="PF02771"/>
    </source>
</evidence>
<evidence type="ECO:0000256" key="3">
    <source>
        <dbReference type="ARBA" id="ARBA00011738"/>
    </source>
</evidence>
<evidence type="ECO:0000256" key="6">
    <source>
        <dbReference type="ARBA" id="ARBA00023002"/>
    </source>
</evidence>
<dbReference type="InterPro" id="IPR009100">
    <property type="entry name" value="AcylCoA_DH/oxidase_NM_dom_sf"/>
</dbReference>
<keyword evidence="5 7" id="KW-0274">FAD</keyword>
<dbReference type="PANTHER" id="PTHR48083:SF13">
    <property type="entry name" value="ACYL-COA DEHYDROGENASE FAMILY MEMBER 11"/>
    <property type="match status" value="1"/>
</dbReference>
<evidence type="ECO:0000259" key="8">
    <source>
        <dbReference type="Pfam" id="PF00441"/>
    </source>
</evidence>
<evidence type="ECO:0000313" key="12">
    <source>
        <dbReference type="Proteomes" id="UP000433883"/>
    </source>
</evidence>
<dbReference type="EMBL" id="WNWQ01001599">
    <property type="protein sequence ID" value="KAE9961394.1"/>
    <property type="molecule type" value="Genomic_DNA"/>
</dbReference>
<feature type="domain" description="Acyl-CoA dehydrogenase/oxidase N-terminal" evidence="10">
    <location>
        <begin position="16"/>
        <end position="140"/>
    </location>
</feature>
<evidence type="ECO:0000256" key="1">
    <source>
        <dbReference type="ARBA" id="ARBA00001974"/>
    </source>
</evidence>
<feature type="domain" description="Acyl-CoA oxidase/dehydrogenase middle" evidence="9">
    <location>
        <begin position="144"/>
        <end position="246"/>
    </location>
</feature>
<dbReference type="Proteomes" id="UP000433883">
    <property type="component" value="Unassembled WGS sequence"/>
</dbReference>
<proteinExistence type="inferred from homology"/>
<dbReference type="InterPro" id="IPR009075">
    <property type="entry name" value="AcylCo_DH/oxidase_C"/>
</dbReference>
<dbReference type="InterPro" id="IPR013786">
    <property type="entry name" value="AcylCoA_DH/ox_N"/>
</dbReference>
<comment type="cofactor">
    <cofactor evidence="1 7">
        <name>FAD</name>
        <dbReference type="ChEBI" id="CHEBI:57692"/>
    </cofactor>
</comment>
<evidence type="ECO:0000313" key="11">
    <source>
        <dbReference type="EMBL" id="KAE9961394.1"/>
    </source>
</evidence>
<comment type="caution">
    <text evidence="11">The sequence shown here is derived from an EMBL/GenBank/DDBJ whole genome shotgun (WGS) entry which is preliminary data.</text>
</comment>